<keyword evidence="18 25" id="KW-0472">Membrane</keyword>
<evidence type="ECO:0000256" key="12">
    <source>
        <dbReference type="ARBA" id="ARBA00022843"/>
    </source>
</evidence>
<gene>
    <name evidence="26" type="primary">FMO5</name>
    <name evidence="26" type="ORF">TNCT_489631</name>
</gene>
<evidence type="ECO:0000256" key="20">
    <source>
        <dbReference type="ARBA" id="ARBA00047338"/>
    </source>
</evidence>
<keyword evidence="11" id="KW-0460">Magnesium</keyword>
<evidence type="ECO:0000313" key="27">
    <source>
        <dbReference type="Proteomes" id="UP000887116"/>
    </source>
</evidence>
<keyword evidence="12" id="KW-0832">Ubl conjugation</keyword>
<evidence type="ECO:0000256" key="2">
    <source>
        <dbReference type="ARBA" id="ARBA00001974"/>
    </source>
</evidence>
<evidence type="ECO:0000256" key="25">
    <source>
        <dbReference type="SAM" id="Phobius"/>
    </source>
</evidence>
<evidence type="ECO:0000256" key="5">
    <source>
        <dbReference type="ARBA" id="ARBA00009183"/>
    </source>
</evidence>
<evidence type="ECO:0000256" key="1">
    <source>
        <dbReference type="ARBA" id="ARBA00001946"/>
    </source>
</evidence>
<comment type="caution">
    <text evidence="26">The sequence shown here is derived from an EMBL/GenBank/DDBJ whole genome shotgun (WGS) entry which is preliminary data.</text>
</comment>
<evidence type="ECO:0000256" key="11">
    <source>
        <dbReference type="ARBA" id="ARBA00022842"/>
    </source>
</evidence>
<dbReference type="FunFam" id="3.50.50.60:FF:000159">
    <property type="entry name" value="Dimethylaniline monooxygenase [N-oxide-forming]"/>
    <property type="match status" value="1"/>
</dbReference>
<evidence type="ECO:0000256" key="10">
    <source>
        <dbReference type="ARBA" id="ARBA00022827"/>
    </source>
</evidence>
<keyword evidence="17 24" id="KW-0503">Monooxygenase</keyword>
<dbReference type="InterPro" id="IPR000960">
    <property type="entry name" value="Flavin_mOase"/>
</dbReference>
<keyword evidence="7 24" id="KW-0285">Flavoprotein</keyword>
<protein>
    <recommendedName>
        <fullName evidence="24">Flavin-containing monooxygenase</fullName>
        <ecNumber evidence="24">1.-.-.-</ecNumber>
    </recommendedName>
</protein>
<dbReference type="GO" id="GO:0005789">
    <property type="term" value="C:endoplasmic reticulum membrane"/>
    <property type="evidence" value="ECO:0007669"/>
    <property type="project" value="UniProtKB-SubCell"/>
</dbReference>
<dbReference type="Proteomes" id="UP000887116">
    <property type="component" value="Unassembled WGS sequence"/>
</dbReference>
<evidence type="ECO:0000313" key="26">
    <source>
        <dbReference type="EMBL" id="GFR28196.1"/>
    </source>
</evidence>
<dbReference type="GO" id="GO:0050661">
    <property type="term" value="F:NADP binding"/>
    <property type="evidence" value="ECO:0007669"/>
    <property type="project" value="InterPro"/>
</dbReference>
<dbReference type="PRINTS" id="PR01122">
    <property type="entry name" value="FMOXYGENASE2"/>
</dbReference>
<comment type="cofactor">
    <cofactor evidence="2 24">
        <name>FAD</name>
        <dbReference type="ChEBI" id="CHEBI:57692"/>
    </cofactor>
</comment>
<dbReference type="OrthoDB" id="66881at2759"/>
<dbReference type="InterPro" id="IPR050346">
    <property type="entry name" value="FMO-like"/>
</dbReference>
<feature type="transmembrane region" description="Helical" evidence="25">
    <location>
        <begin position="571"/>
        <end position="594"/>
    </location>
</feature>
<name>A0A8X6LZ46_TRICU</name>
<keyword evidence="16 24" id="KW-0560">Oxidoreductase</keyword>
<feature type="transmembrane region" description="Helical" evidence="25">
    <location>
        <begin position="542"/>
        <end position="559"/>
    </location>
</feature>
<dbReference type="GO" id="GO:0034899">
    <property type="term" value="F:trimethylamine monooxygenase activity"/>
    <property type="evidence" value="ECO:0007669"/>
    <property type="project" value="UniProtKB-EC"/>
</dbReference>
<dbReference type="PANTHER" id="PTHR23023">
    <property type="entry name" value="DIMETHYLANILINE MONOOXYGENASE"/>
    <property type="match status" value="1"/>
</dbReference>
<dbReference type="Gene3D" id="3.50.50.60">
    <property type="entry name" value="FAD/NAD(P)-binding domain"/>
    <property type="match status" value="3"/>
</dbReference>
<keyword evidence="6" id="KW-1017">Isopeptide bond</keyword>
<comment type="catalytic activity">
    <reaction evidence="21">
        <text>hypotaurine + NADPH + O2 + H(+) = taurine + NADP(+) + H2O</text>
        <dbReference type="Rhea" id="RHEA:69819"/>
        <dbReference type="ChEBI" id="CHEBI:15377"/>
        <dbReference type="ChEBI" id="CHEBI:15378"/>
        <dbReference type="ChEBI" id="CHEBI:15379"/>
        <dbReference type="ChEBI" id="CHEBI:57783"/>
        <dbReference type="ChEBI" id="CHEBI:57853"/>
        <dbReference type="ChEBI" id="CHEBI:58349"/>
        <dbReference type="ChEBI" id="CHEBI:507393"/>
        <dbReference type="EC" id="1.14.13.8"/>
    </reaction>
    <physiologicalReaction direction="left-to-right" evidence="21">
        <dbReference type="Rhea" id="RHEA:69820"/>
    </physiologicalReaction>
</comment>
<dbReference type="SUPFAM" id="SSF51905">
    <property type="entry name" value="FAD/NAD(P)-binding domain"/>
    <property type="match status" value="2"/>
</dbReference>
<evidence type="ECO:0000256" key="16">
    <source>
        <dbReference type="ARBA" id="ARBA00023002"/>
    </source>
</evidence>
<dbReference type="AlphaFoldDB" id="A0A8X6LZ46"/>
<evidence type="ECO:0000256" key="8">
    <source>
        <dbReference type="ARBA" id="ARBA00022692"/>
    </source>
</evidence>
<comment type="function">
    <text evidence="19">Broad spectrum monooxygenase that catalyzes the oxygenation of a wide variety of nitrogen- and sulfur-containing compounds including xenobiotics. Catalyzes the S-oxygenation of hypotaurine to produce taurine, an organic osmolyte involved in cell volume regulation as well as a variety of cytoprotective and developmental processes. In vitro, catalyzes the N-oxygenation of trimethylamine (TMA) to produce trimethylamine N-oxide (TMAO) and could therefore participate to the detoxification of this compound that is generated by the action of gut microbiota from dietary precursors such as choline, choline containing compounds, betaine or L-carnitine.</text>
</comment>
<dbReference type="GO" id="GO:0050660">
    <property type="term" value="F:flavin adenine dinucleotide binding"/>
    <property type="evidence" value="ECO:0007669"/>
    <property type="project" value="InterPro"/>
</dbReference>
<evidence type="ECO:0000256" key="23">
    <source>
        <dbReference type="ARBA" id="ARBA00049443"/>
    </source>
</evidence>
<evidence type="ECO:0000256" key="22">
    <source>
        <dbReference type="ARBA" id="ARBA00048088"/>
    </source>
</evidence>
<evidence type="ECO:0000256" key="18">
    <source>
        <dbReference type="ARBA" id="ARBA00023136"/>
    </source>
</evidence>
<dbReference type="InterPro" id="IPR002254">
    <property type="entry name" value="Flavin_mOase_2"/>
</dbReference>
<evidence type="ECO:0000256" key="14">
    <source>
        <dbReference type="ARBA" id="ARBA00022857"/>
    </source>
</evidence>
<keyword evidence="9" id="KW-0256">Endoplasmic reticulum</keyword>
<evidence type="ECO:0000256" key="7">
    <source>
        <dbReference type="ARBA" id="ARBA00022630"/>
    </source>
</evidence>
<evidence type="ECO:0000256" key="4">
    <source>
        <dbReference type="ARBA" id="ARBA00004389"/>
    </source>
</evidence>
<comment type="subcellular location">
    <subcellularLocation>
        <location evidence="4">Endoplasmic reticulum membrane</location>
        <topology evidence="4">Single-pass membrane protein</topology>
    </subcellularLocation>
    <subcellularLocation>
        <location evidence="3">Microsome membrane</location>
        <topology evidence="3">Single-pass membrane protein</topology>
    </subcellularLocation>
</comment>
<evidence type="ECO:0000256" key="21">
    <source>
        <dbReference type="ARBA" id="ARBA00048041"/>
    </source>
</evidence>
<evidence type="ECO:0000256" key="6">
    <source>
        <dbReference type="ARBA" id="ARBA00022499"/>
    </source>
</evidence>
<organism evidence="26 27">
    <name type="scientific">Trichonephila clavata</name>
    <name type="common">Joro spider</name>
    <name type="synonym">Nephila clavata</name>
    <dbReference type="NCBI Taxonomy" id="2740835"/>
    <lineage>
        <taxon>Eukaryota</taxon>
        <taxon>Metazoa</taxon>
        <taxon>Ecdysozoa</taxon>
        <taxon>Arthropoda</taxon>
        <taxon>Chelicerata</taxon>
        <taxon>Arachnida</taxon>
        <taxon>Araneae</taxon>
        <taxon>Araneomorphae</taxon>
        <taxon>Entelegynae</taxon>
        <taxon>Araneoidea</taxon>
        <taxon>Nephilidae</taxon>
        <taxon>Trichonephila</taxon>
    </lineage>
</organism>
<evidence type="ECO:0000256" key="17">
    <source>
        <dbReference type="ARBA" id="ARBA00023033"/>
    </source>
</evidence>
<comment type="catalytic activity">
    <reaction evidence="23">
        <text>N,N-dimethylaniline + NADPH + O2 + H(+) = N,N-dimethylaniline N-oxide + NADP(+) + H2O</text>
        <dbReference type="Rhea" id="RHEA:24468"/>
        <dbReference type="ChEBI" id="CHEBI:15377"/>
        <dbReference type="ChEBI" id="CHEBI:15378"/>
        <dbReference type="ChEBI" id="CHEBI:15379"/>
        <dbReference type="ChEBI" id="CHEBI:16269"/>
        <dbReference type="ChEBI" id="CHEBI:17735"/>
        <dbReference type="ChEBI" id="CHEBI:57783"/>
        <dbReference type="ChEBI" id="CHEBI:58349"/>
        <dbReference type="EC" id="1.14.13.8"/>
    </reaction>
    <physiologicalReaction direction="left-to-right" evidence="23">
        <dbReference type="Rhea" id="RHEA:24469"/>
    </physiologicalReaction>
</comment>
<comment type="cofactor">
    <cofactor evidence="1">
        <name>Mg(2+)</name>
        <dbReference type="ChEBI" id="CHEBI:18420"/>
    </cofactor>
</comment>
<dbReference type="PIRSF" id="PIRSF000332">
    <property type="entry name" value="FMO"/>
    <property type="match status" value="1"/>
</dbReference>
<dbReference type="PRINTS" id="PR00370">
    <property type="entry name" value="FMOXYGENASE"/>
</dbReference>
<proteinExistence type="inferred from homology"/>
<evidence type="ECO:0000256" key="3">
    <source>
        <dbReference type="ARBA" id="ARBA00004111"/>
    </source>
</evidence>
<keyword evidence="15 25" id="KW-1133">Transmembrane helix</keyword>
<keyword evidence="13" id="KW-0492">Microsome</keyword>
<dbReference type="Pfam" id="PF00743">
    <property type="entry name" value="FMO-like"/>
    <property type="match status" value="1"/>
</dbReference>
<reference evidence="26" key="1">
    <citation type="submission" date="2020-07" db="EMBL/GenBank/DDBJ databases">
        <title>Multicomponent nature underlies the extraordinary mechanical properties of spider dragline silk.</title>
        <authorList>
            <person name="Kono N."/>
            <person name="Nakamura H."/>
            <person name="Mori M."/>
            <person name="Yoshida Y."/>
            <person name="Ohtoshi R."/>
            <person name="Malay A.D."/>
            <person name="Moran D.A.P."/>
            <person name="Tomita M."/>
            <person name="Numata K."/>
            <person name="Arakawa K."/>
        </authorList>
    </citation>
    <scope>NUCLEOTIDE SEQUENCE</scope>
</reference>
<comment type="catalytic activity">
    <reaction evidence="20">
        <text>hypotaurine + NADH + O2 + H(+) = taurine + NAD(+) + H2O</text>
        <dbReference type="Rhea" id="RHEA:74111"/>
        <dbReference type="ChEBI" id="CHEBI:15377"/>
        <dbReference type="ChEBI" id="CHEBI:15378"/>
        <dbReference type="ChEBI" id="CHEBI:15379"/>
        <dbReference type="ChEBI" id="CHEBI:57540"/>
        <dbReference type="ChEBI" id="CHEBI:57853"/>
        <dbReference type="ChEBI" id="CHEBI:57945"/>
        <dbReference type="ChEBI" id="CHEBI:507393"/>
        <dbReference type="EC" id="1.14.13.8"/>
    </reaction>
    <physiologicalReaction direction="left-to-right" evidence="20">
        <dbReference type="Rhea" id="RHEA:74112"/>
    </physiologicalReaction>
</comment>
<dbReference type="InterPro" id="IPR036188">
    <property type="entry name" value="FAD/NAD-bd_sf"/>
</dbReference>
<sequence length="595" mass="68220">MASKKKILVIGGGFSGIGSIKSLKEEGYEPICYEKTANAGGTWCYREETPMGLPSIMPTTVINHSKEMGALSNYPPDKKYPNYMKHFELLELFTDIGNKFDCFRHIIYNREVISVKRSVDYDQTGRWQVAVKNTETGEVTEEIFDVVWVGTGHITYPIIPEYPGMDKFKGTIKHTHSLKRGDNFKNQKVLVVGIGCSGLDAAVEISNVASQVYLSARDGGWIFPRVGPYGLPFDYVMIRRYSNAIQSVFGYKFASWYLQKFFVNSKFNHNLYNLNPKYPCLARDPVTNDLLPAKIITGSIVMRRGIKSFTENGVIFENEEYITEIDAVIMATGYTWKYPFLEDDIIRVENGRINLYKCMYPPHLKHSTLAIIGFLLPIGPGFPLGEMQCRWAAQVASGNCKLPSEEIMMKDIIKRHDDNAKRYSPSAKMTVRVDFIPYMDELAEEIGCKPNLWKYLFTDPKLYSAIVFGPSLPYQYRLEGPHKWNGAREAILTAHERVRYPLSGDFKKRKGSSQPLSNYLKYSIILMLMAFWLMQSENSVKCYLMLLMFLYFTTWKGFYKKYFFSLLLLPFIVNWEGFVSCYLITIFAPILLACI</sequence>
<keyword evidence="10 24" id="KW-0274">FAD</keyword>
<accession>A0A8X6LZ46</accession>
<evidence type="ECO:0000256" key="15">
    <source>
        <dbReference type="ARBA" id="ARBA00022989"/>
    </source>
</evidence>
<comment type="catalytic activity">
    <reaction evidence="22">
        <text>trimethylamine + NADPH + O2 = trimethylamine N-oxide + NADP(+) + H2O</text>
        <dbReference type="Rhea" id="RHEA:31979"/>
        <dbReference type="ChEBI" id="CHEBI:15377"/>
        <dbReference type="ChEBI" id="CHEBI:15379"/>
        <dbReference type="ChEBI" id="CHEBI:15724"/>
        <dbReference type="ChEBI" id="CHEBI:57783"/>
        <dbReference type="ChEBI" id="CHEBI:58349"/>
        <dbReference type="ChEBI" id="CHEBI:58389"/>
        <dbReference type="EC" id="1.14.13.148"/>
    </reaction>
    <physiologicalReaction direction="left-to-right" evidence="22">
        <dbReference type="Rhea" id="RHEA:31980"/>
    </physiologicalReaction>
</comment>
<dbReference type="InterPro" id="IPR020946">
    <property type="entry name" value="Flavin_mOase-like"/>
</dbReference>
<dbReference type="GO" id="GO:0004499">
    <property type="term" value="F:N,N-dimethylaniline monooxygenase activity"/>
    <property type="evidence" value="ECO:0007669"/>
    <property type="project" value="InterPro"/>
</dbReference>
<keyword evidence="27" id="KW-1185">Reference proteome</keyword>
<evidence type="ECO:0000256" key="13">
    <source>
        <dbReference type="ARBA" id="ARBA00022848"/>
    </source>
</evidence>
<keyword evidence="8 25" id="KW-0812">Transmembrane</keyword>
<evidence type="ECO:0000256" key="9">
    <source>
        <dbReference type="ARBA" id="ARBA00022824"/>
    </source>
</evidence>
<evidence type="ECO:0000256" key="19">
    <source>
        <dbReference type="ARBA" id="ARBA00045957"/>
    </source>
</evidence>
<evidence type="ECO:0000256" key="24">
    <source>
        <dbReference type="RuleBase" id="RU361177"/>
    </source>
</evidence>
<keyword evidence="14" id="KW-0521">NADP</keyword>
<dbReference type="EC" id="1.-.-.-" evidence="24"/>
<dbReference type="EMBL" id="BMAO01028929">
    <property type="protein sequence ID" value="GFR28196.1"/>
    <property type="molecule type" value="Genomic_DNA"/>
</dbReference>
<comment type="similarity">
    <text evidence="5 24">Belongs to the FMO family.</text>
</comment>